<organism evidence="6 7">
    <name type="scientific">Gymnopus androsaceus JB14</name>
    <dbReference type="NCBI Taxonomy" id="1447944"/>
    <lineage>
        <taxon>Eukaryota</taxon>
        <taxon>Fungi</taxon>
        <taxon>Dikarya</taxon>
        <taxon>Basidiomycota</taxon>
        <taxon>Agaricomycotina</taxon>
        <taxon>Agaricomycetes</taxon>
        <taxon>Agaricomycetidae</taxon>
        <taxon>Agaricales</taxon>
        <taxon>Marasmiineae</taxon>
        <taxon>Omphalotaceae</taxon>
        <taxon>Gymnopus</taxon>
    </lineage>
</organism>
<keyword evidence="1" id="KW-0479">Metal-binding</keyword>
<evidence type="ECO:0000256" key="1">
    <source>
        <dbReference type="ARBA" id="ARBA00022723"/>
    </source>
</evidence>
<keyword evidence="2 4" id="KW-0863">Zinc-finger</keyword>
<keyword evidence="7" id="KW-1185">Reference proteome</keyword>
<gene>
    <name evidence="6" type="ORF">BT96DRAFT_156579</name>
</gene>
<dbReference type="OrthoDB" id="3067133at2759"/>
<dbReference type="PROSITE" id="PS50865">
    <property type="entry name" value="ZF_MYND_2"/>
    <property type="match status" value="1"/>
</dbReference>
<evidence type="ECO:0000313" key="6">
    <source>
        <dbReference type="EMBL" id="KAE9395353.1"/>
    </source>
</evidence>
<evidence type="ECO:0000256" key="3">
    <source>
        <dbReference type="ARBA" id="ARBA00022833"/>
    </source>
</evidence>
<protein>
    <recommendedName>
        <fullName evidence="5">MYND-type domain-containing protein</fullName>
    </recommendedName>
</protein>
<dbReference type="EMBL" id="ML769533">
    <property type="protein sequence ID" value="KAE9395353.1"/>
    <property type="molecule type" value="Genomic_DNA"/>
</dbReference>
<evidence type="ECO:0000313" key="7">
    <source>
        <dbReference type="Proteomes" id="UP000799118"/>
    </source>
</evidence>
<dbReference type="SUPFAM" id="SSF144232">
    <property type="entry name" value="HIT/MYND zinc finger-like"/>
    <property type="match status" value="1"/>
</dbReference>
<name>A0A6A4HCB4_9AGAR</name>
<evidence type="ECO:0000256" key="2">
    <source>
        <dbReference type="ARBA" id="ARBA00022771"/>
    </source>
</evidence>
<dbReference type="GO" id="GO:0008270">
    <property type="term" value="F:zinc ion binding"/>
    <property type="evidence" value="ECO:0007669"/>
    <property type="project" value="UniProtKB-KW"/>
</dbReference>
<keyword evidence="3" id="KW-0862">Zinc</keyword>
<sequence length="176" mass="20137">MGCTVAFYCSHVCQRSHWIQKHRQECRAHVKNRGDGIPRPLEDRDQQLADSMLESELWHIRPRLLQAQNDHRKSLPVSSATITLVTYIDISISKEKLDTRIWTLDFAKQVGPHSDLILDEFVQTLEQEQQEGMDVGPLVLVKTPYPGPMAFKAMILSKPAIEVPSHNISPMKTYVH</sequence>
<dbReference type="AlphaFoldDB" id="A0A6A4HCB4"/>
<evidence type="ECO:0000259" key="5">
    <source>
        <dbReference type="PROSITE" id="PS50865"/>
    </source>
</evidence>
<dbReference type="Pfam" id="PF01753">
    <property type="entry name" value="zf-MYND"/>
    <property type="match status" value="1"/>
</dbReference>
<feature type="domain" description="MYND-type" evidence="5">
    <location>
        <begin position="1"/>
        <end position="26"/>
    </location>
</feature>
<evidence type="ECO:0000256" key="4">
    <source>
        <dbReference type="PROSITE-ProRule" id="PRU00134"/>
    </source>
</evidence>
<dbReference type="InterPro" id="IPR002893">
    <property type="entry name" value="Znf_MYND"/>
</dbReference>
<proteinExistence type="predicted"/>
<dbReference type="Proteomes" id="UP000799118">
    <property type="component" value="Unassembled WGS sequence"/>
</dbReference>
<dbReference type="Gene3D" id="6.10.140.2220">
    <property type="match status" value="1"/>
</dbReference>
<accession>A0A6A4HCB4</accession>
<reference evidence="6" key="1">
    <citation type="journal article" date="2019" name="Environ. Microbiol.">
        <title>Fungal ecological strategies reflected in gene transcription - a case study of two litter decomposers.</title>
        <authorList>
            <person name="Barbi F."/>
            <person name="Kohler A."/>
            <person name="Barry K."/>
            <person name="Baskaran P."/>
            <person name="Daum C."/>
            <person name="Fauchery L."/>
            <person name="Ihrmark K."/>
            <person name="Kuo A."/>
            <person name="LaButti K."/>
            <person name="Lipzen A."/>
            <person name="Morin E."/>
            <person name="Grigoriev I.V."/>
            <person name="Henrissat B."/>
            <person name="Lindahl B."/>
            <person name="Martin F."/>
        </authorList>
    </citation>
    <scope>NUCLEOTIDE SEQUENCE</scope>
    <source>
        <strain evidence="6">JB14</strain>
    </source>
</reference>